<accession>A0A417XV78</accession>
<evidence type="ECO:0000313" key="9">
    <source>
        <dbReference type="EMBL" id="RHW24332.1"/>
    </source>
</evidence>
<keyword evidence="5 7" id="KW-1133">Transmembrane helix</keyword>
<keyword evidence="3" id="KW-1003">Cell membrane</keyword>
<evidence type="ECO:0000259" key="8">
    <source>
        <dbReference type="PROSITE" id="PS50928"/>
    </source>
</evidence>
<dbReference type="EMBL" id="QXGH01000033">
    <property type="protein sequence ID" value="RHW24332.1"/>
    <property type="molecule type" value="Genomic_DNA"/>
</dbReference>
<evidence type="ECO:0000256" key="1">
    <source>
        <dbReference type="ARBA" id="ARBA00004651"/>
    </source>
</evidence>
<reference evidence="9 10" key="1">
    <citation type="submission" date="2018-09" db="EMBL/GenBank/DDBJ databases">
        <title>Genome sequencing of Nocardioides immobilis CCTCC AB 2017083 for comparison to Nocardioides silvaticus.</title>
        <authorList>
            <person name="Li C."/>
            <person name="Wang G."/>
        </authorList>
    </citation>
    <scope>NUCLEOTIDE SEQUENCE [LARGE SCALE GENOMIC DNA]</scope>
    <source>
        <strain evidence="9 10">CCTCC AB 2017083</strain>
    </source>
</reference>
<feature type="domain" description="ABC transmembrane type-1" evidence="8">
    <location>
        <begin position="116"/>
        <end position="321"/>
    </location>
</feature>
<evidence type="ECO:0000256" key="4">
    <source>
        <dbReference type="ARBA" id="ARBA00022692"/>
    </source>
</evidence>
<comment type="caution">
    <text evidence="9">The sequence shown here is derived from an EMBL/GenBank/DDBJ whole genome shotgun (WGS) entry which is preliminary data.</text>
</comment>
<dbReference type="InterPro" id="IPR045621">
    <property type="entry name" value="BPD_transp_1_N"/>
</dbReference>
<keyword evidence="2 7" id="KW-0813">Transport</keyword>
<dbReference type="CDD" id="cd06261">
    <property type="entry name" value="TM_PBP2"/>
    <property type="match status" value="1"/>
</dbReference>
<gene>
    <name evidence="9" type="ORF">D0Z08_24765</name>
</gene>
<sequence>MFAFLVKRILSGFLTIMLVSMIVYALFWYGPKSPALQLCVQETNGRCGPTSPRLADYEERLGYNNPVYEEYGKWVKGLVIDRTIMLGKTPYECPAPCLGLSFRDKTLVSEQLKDKFPVTVSLAVGAASLYLLIGVTVGALAARRRGTLADKLLVSSTLVFSSIPYYLVALLSFLLLTLNTSIFPDVAYTPLLDNPAKWASGLLLVWLVMGIFGATSYTRYSRGAMVESLSEDYVRTAKAKGLSARTVVVKHALRSALVPVVTIFGLDFAFLLSGTVFTEQIFDLEGIGKWGLDATYIQDLPVVQATSLVLAVAVVVANIVVDIIYSFLDPRVRLS</sequence>
<dbReference type="Pfam" id="PF00528">
    <property type="entry name" value="BPD_transp_1"/>
    <property type="match status" value="1"/>
</dbReference>
<dbReference type="Proteomes" id="UP000283644">
    <property type="component" value="Unassembled WGS sequence"/>
</dbReference>
<keyword evidence="6 7" id="KW-0472">Membrane</keyword>
<dbReference type="GO" id="GO:0005886">
    <property type="term" value="C:plasma membrane"/>
    <property type="evidence" value="ECO:0007669"/>
    <property type="project" value="UniProtKB-SubCell"/>
</dbReference>
<dbReference type="PANTHER" id="PTHR43163:SF9">
    <property type="entry name" value="ABC TRANSPORTER PERMEASE PROTEIN"/>
    <property type="match status" value="1"/>
</dbReference>
<dbReference type="GO" id="GO:0055085">
    <property type="term" value="P:transmembrane transport"/>
    <property type="evidence" value="ECO:0007669"/>
    <property type="project" value="InterPro"/>
</dbReference>
<dbReference type="Gene3D" id="1.10.3720.10">
    <property type="entry name" value="MetI-like"/>
    <property type="match status" value="1"/>
</dbReference>
<dbReference type="RefSeq" id="WP_118927955.1">
    <property type="nucleotide sequence ID" value="NZ_QXGH01000033.1"/>
</dbReference>
<dbReference type="PANTHER" id="PTHR43163">
    <property type="entry name" value="DIPEPTIDE TRANSPORT SYSTEM PERMEASE PROTEIN DPPB-RELATED"/>
    <property type="match status" value="1"/>
</dbReference>
<dbReference type="PROSITE" id="PS50928">
    <property type="entry name" value="ABC_TM1"/>
    <property type="match status" value="1"/>
</dbReference>
<feature type="transmembrane region" description="Helical" evidence="7">
    <location>
        <begin position="198"/>
        <end position="217"/>
    </location>
</feature>
<feature type="transmembrane region" description="Helical" evidence="7">
    <location>
        <begin position="12"/>
        <end position="30"/>
    </location>
</feature>
<evidence type="ECO:0000256" key="7">
    <source>
        <dbReference type="RuleBase" id="RU363032"/>
    </source>
</evidence>
<dbReference type="InterPro" id="IPR000515">
    <property type="entry name" value="MetI-like"/>
</dbReference>
<evidence type="ECO:0000256" key="6">
    <source>
        <dbReference type="ARBA" id="ARBA00023136"/>
    </source>
</evidence>
<name>A0A417XV78_9ACTN</name>
<organism evidence="9 10">
    <name type="scientific">Nocardioides immobilis</name>
    <dbReference type="NCBI Taxonomy" id="2049295"/>
    <lineage>
        <taxon>Bacteria</taxon>
        <taxon>Bacillati</taxon>
        <taxon>Actinomycetota</taxon>
        <taxon>Actinomycetes</taxon>
        <taxon>Propionibacteriales</taxon>
        <taxon>Nocardioidaceae</taxon>
        <taxon>Nocardioides</taxon>
    </lineage>
</organism>
<feature type="transmembrane region" description="Helical" evidence="7">
    <location>
        <begin position="152"/>
        <end position="178"/>
    </location>
</feature>
<dbReference type="Pfam" id="PF19300">
    <property type="entry name" value="BPD_transp_1_N"/>
    <property type="match status" value="1"/>
</dbReference>
<feature type="transmembrane region" description="Helical" evidence="7">
    <location>
        <begin position="116"/>
        <end position="140"/>
    </location>
</feature>
<evidence type="ECO:0000256" key="5">
    <source>
        <dbReference type="ARBA" id="ARBA00022989"/>
    </source>
</evidence>
<comment type="subcellular location">
    <subcellularLocation>
        <location evidence="1 7">Cell membrane</location>
        <topology evidence="1 7">Multi-pass membrane protein</topology>
    </subcellularLocation>
</comment>
<feature type="transmembrane region" description="Helical" evidence="7">
    <location>
        <begin position="256"/>
        <end position="282"/>
    </location>
</feature>
<keyword evidence="4 7" id="KW-0812">Transmembrane</keyword>
<protein>
    <submittedName>
        <fullName evidence="9">ABC transporter permease</fullName>
    </submittedName>
</protein>
<dbReference type="AlphaFoldDB" id="A0A417XV78"/>
<keyword evidence="10" id="KW-1185">Reference proteome</keyword>
<feature type="transmembrane region" description="Helical" evidence="7">
    <location>
        <begin position="302"/>
        <end position="328"/>
    </location>
</feature>
<comment type="similarity">
    <text evidence="7">Belongs to the binding-protein-dependent transport system permease family.</text>
</comment>
<dbReference type="OrthoDB" id="147688at2"/>
<evidence type="ECO:0000256" key="3">
    <source>
        <dbReference type="ARBA" id="ARBA00022475"/>
    </source>
</evidence>
<dbReference type="SUPFAM" id="SSF161098">
    <property type="entry name" value="MetI-like"/>
    <property type="match status" value="1"/>
</dbReference>
<proteinExistence type="inferred from homology"/>
<evidence type="ECO:0000256" key="2">
    <source>
        <dbReference type="ARBA" id="ARBA00022448"/>
    </source>
</evidence>
<evidence type="ECO:0000313" key="10">
    <source>
        <dbReference type="Proteomes" id="UP000283644"/>
    </source>
</evidence>
<dbReference type="InterPro" id="IPR035906">
    <property type="entry name" value="MetI-like_sf"/>
</dbReference>